<sequence>MPSLRKKVAGFIRQLSVNNQNENVDQIDSSGPSSGCFIQRYLSGHDVRQTEPVILHGQNPHELPRKNVGTIVLDNQFAAVTGPDGGLTTVNRRQRHLSTSDPDVDYIDIQQHVTDPERNNTVAGVLDWSRPHCRAYGAATTLYERHPITKQHAGSPIADCFAVVARTNSAILALADGVNWGEKACIAARSAVHGCVDYLNKAVFTSGNIANTTDVFVSLLRSFHAAHSLILQEAGMLTTLTAALVLPLADSDRFVACICNVGDSLSYVYSAQHGVREITKGSHDIHCMRDMRDALGALGPVDGQNPELNNLTCSMTEVEPGDIVFITSDGVSDNFDPVVGKFAVLPPSDNVNLKVHSGTGKMSSATSNYGTSKSPGGDIPSSSSLPTVQAYQRHELSLLRMDDLLKNGVSGNGPPCQDAKTLCEMLLDFATRLTAAKRHILEDPDLYYTTVEGSTELTELSRAEQRSRRRKVCEKLAMVPGKLDHATVVAYQVVIAIQISESPTKLFS</sequence>
<name>A0A6L2Q0M9_COPFO</name>
<keyword evidence="4" id="KW-1185">Reference proteome</keyword>
<dbReference type="AlphaFoldDB" id="A0A6L2Q0M9"/>
<feature type="region of interest" description="Disordered" evidence="1">
    <location>
        <begin position="358"/>
        <end position="385"/>
    </location>
</feature>
<dbReference type="Gene3D" id="3.60.40.10">
    <property type="entry name" value="PPM-type phosphatase domain"/>
    <property type="match status" value="1"/>
</dbReference>
<dbReference type="InterPro" id="IPR053287">
    <property type="entry name" value="PP2C-like_domain"/>
</dbReference>
<gene>
    <name evidence="3" type="ORF">Cfor_12013</name>
</gene>
<dbReference type="EMBL" id="BLKM01006491">
    <property type="protein sequence ID" value="GFG37440.1"/>
    <property type="molecule type" value="Genomic_DNA"/>
</dbReference>
<organism evidence="3 4">
    <name type="scientific">Coptotermes formosanus</name>
    <name type="common">Formosan subterranean termite</name>
    <dbReference type="NCBI Taxonomy" id="36987"/>
    <lineage>
        <taxon>Eukaryota</taxon>
        <taxon>Metazoa</taxon>
        <taxon>Ecdysozoa</taxon>
        <taxon>Arthropoda</taxon>
        <taxon>Hexapoda</taxon>
        <taxon>Insecta</taxon>
        <taxon>Pterygota</taxon>
        <taxon>Neoptera</taxon>
        <taxon>Polyneoptera</taxon>
        <taxon>Dictyoptera</taxon>
        <taxon>Blattodea</taxon>
        <taxon>Blattoidea</taxon>
        <taxon>Termitoidae</taxon>
        <taxon>Rhinotermitidae</taxon>
        <taxon>Coptotermes</taxon>
    </lineage>
</organism>
<dbReference type="Pfam" id="PF13672">
    <property type="entry name" value="PP2C_2"/>
    <property type="match status" value="1"/>
</dbReference>
<dbReference type="InterPro" id="IPR036457">
    <property type="entry name" value="PPM-type-like_dom_sf"/>
</dbReference>
<dbReference type="Proteomes" id="UP000502823">
    <property type="component" value="Unassembled WGS sequence"/>
</dbReference>
<dbReference type="SUPFAM" id="SSF81606">
    <property type="entry name" value="PP2C-like"/>
    <property type="match status" value="1"/>
</dbReference>
<dbReference type="OrthoDB" id="2556847at2759"/>
<proteinExistence type="predicted"/>
<accession>A0A6L2Q0M9</accession>
<feature type="domain" description="PPM-type phosphatase" evidence="2">
    <location>
        <begin position="135"/>
        <end position="493"/>
    </location>
</feature>
<dbReference type="PROSITE" id="PS51746">
    <property type="entry name" value="PPM_2"/>
    <property type="match status" value="1"/>
</dbReference>
<evidence type="ECO:0000313" key="4">
    <source>
        <dbReference type="Proteomes" id="UP000502823"/>
    </source>
</evidence>
<dbReference type="PANTHER" id="PTHR21586">
    <property type="entry name" value="TIPA"/>
    <property type="match status" value="1"/>
</dbReference>
<protein>
    <recommendedName>
        <fullName evidence="2">PPM-type phosphatase domain-containing protein</fullName>
    </recommendedName>
</protein>
<dbReference type="InterPro" id="IPR001932">
    <property type="entry name" value="PPM-type_phosphatase-like_dom"/>
</dbReference>
<feature type="compositionally biased region" description="Polar residues" evidence="1">
    <location>
        <begin position="360"/>
        <end position="385"/>
    </location>
</feature>
<reference evidence="4" key="1">
    <citation type="submission" date="2020-01" db="EMBL/GenBank/DDBJ databases">
        <title>Draft genome sequence of the Termite Coptotermes fromosanus.</title>
        <authorList>
            <person name="Itakura S."/>
            <person name="Yosikawa Y."/>
            <person name="Umezawa K."/>
        </authorList>
    </citation>
    <scope>NUCLEOTIDE SEQUENCE [LARGE SCALE GENOMIC DNA]</scope>
</reference>
<dbReference type="SMART" id="SM00332">
    <property type="entry name" value="PP2Cc"/>
    <property type="match status" value="1"/>
</dbReference>
<comment type="caution">
    <text evidence="3">The sequence shown here is derived from an EMBL/GenBank/DDBJ whole genome shotgun (WGS) entry which is preliminary data.</text>
</comment>
<evidence type="ECO:0000313" key="3">
    <source>
        <dbReference type="EMBL" id="GFG37440.1"/>
    </source>
</evidence>
<evidence type="ECO:0000256" key="1">
    <source>
        <dbReference type="SAM" id="MobiDB-lite"/>
    </source>
</evidence>
<dbReference type="InParanoid" id="A0A6L2Q0M9"/>
<evidence type="ECO:0000259" key="2">
    <source>
        <dbReference type="PROSITE" id="PS51746"/>
    </source>
</evidence>
<dbReference type="PANTHER" id="PTHR21586:SF0">
    <property type="entry name" value="PP2C-LIKE DOMAIN-CONTAINING PROTEIN CG9801"/>
    <property type="match status" value="1"/>
</dbReference>